<dbReference type="AlphaFoldDB" id="A0AA37WP20"/>
<keyword evidence="1" id="KW-0560">Oxidoreductase</keyword>
<dbReference type="PANTHER" id="PTHR13847:SF275">
    <property type="entry name" value="GAMMA-GLUTAMYLPUTRESCINE OXIDOREDUCTASE"/>
    <property type="match status" value="1"/>
</dbReference>
<evidence type="ECO:0000313" key="3">
    <source>
        <dbReference type="EMBL" id="GLS26766.1"/>
    </source>
</evidence>
<keyword evidence="4" id="KW-1185">Reference proteome</keyword>
<evidence type="ECO:0000256" key="1">
    <source>
        <dbReference type="ARBA" id="ARBA00023002"/>
    </source>
</evidence>
<dbReference type="InterPro" id="IPR036188">
    <property type="entry name" value="FAD/NAD-bd_sf"/>
</dbReference>
<sequence>MNTPSSSDRDLSQTYFSATASGPIDRPPLTESISADVCIIGAGFTGLSTALHLVERGVSVVVLEAQHIGSGASGRGGGLLIHSLESELDEIEARYGDALASQLGKWAFTGSGVIRGWMEKYAIECGFHQGVFFAASNDRQLNRLAEKERLWRRFGYRELELIGADTLPQYANSERFMGGLVDHGAGQLHPLNLALGEAQAIESQGGRIFTHSPVDTYSLVNSELSRHNDQHVKIHTPKGCVTANTVVMACNASEIPLLPELSGFTLPSPSGVVVTEPLSSTLIDSLLPQQYGVEDANYDLDYFRLTEDHRLLYGGGLSYGENSVSGSKGTIIKRIFNTFPQLETVEMDYAWTGQGIVTQNRLPCVGSFNSHVFYALACGHGITLPHTLGCIMAQCLIGETSGFKTFSGIDHRPFPGGKRFQAPLSQIGMAYLRLRDHLGL</sequence>
<dbReference type="EMBL" id="BSPD01000061">
    <property type="protein sequence ID" value="GLS26766.1"/>
    <property type="molecule type" value="Genomic_DNA"/>
</dbReference>
<evidence type="ECO:0000313" key="4">
    <source>
        <dbReference type="Proteomes" id="UP001156870"/>
    </source>
</evidence>
<protein>
    <submittedName>
        <fullName evidence="3">Gamma-glutamylputrescine oxidoreductase</fullName>
    </submittedName>
</protein>
<dbReference type="Proteomes" id="UP001156870">
    <property type="component" value="Unassembled WGS sequence"/>
</dbReference>
<evidence type="ECO:0000259" key="2">
    <source>
        <dbReference type="Pfam" id="PF01266"/>
    </source>
</evidence>
<comment type="caution">
    <text evidence="3">The sequence shown here is derived from an EMBL/GenBank/DDBJ whole genome shotgun (WGS) entry which is preliminary data.</text>
</comment>
<dbReference type="Pfam" id="PF01266">
    <property type="entry name" value="DAO"/>
    <property type="match status" value="1"/>
</dbReference>
<dbReference type="Gene3D" id="3.50.50.60">
    <property type="entry name" value="FAD/NAD(P)-binding domain"/>
    <property type="match status" value="1"/>
</dbReference>
<accession>A0AA37WP20</accession>
<dbReference type="GO" id="GO:0005737">
    <property type="term" value="C:cytoplasm"/>
    <property type="evidence" value="ECO:0007669"/>
    <property type="project" value="TreeGrafter"/>
</dbReference>
<name>A0AA37WP20_9GAMM</name>
<dbReference type="InterPro" id="IPR006076">
    <property type="entry name" value="FAD-dep_OxRdtase"/>
</dbReference>
<dbReference type="SUPFAM" id="SSF51905">
    <property type="entry name" value="FAD/NAD(P)-binding domain"/>
    <property type="match status" value="1"/>
</dbReference>
<dbReference type="PANTHER" id="PTHR13847">
    <property type="entry name" value="SARCOSINE DEHYDROGENASE-RELATED"/>
    <property type="match status" value="1"/>
</dbReference>
<dbReference type="RefSeq" id="WP_232594921.1">
    <property type="nucleotide sequence ID" value="NZ_BSPD01000061.1"/>
</dbReference>
<organism evidence="3 4">
    <name type="scientific">Marinibactrum halimedae</name>
    <dbReference type="NCBI Taxonomy" id="1444977"/>
    <lineage>
        <taxon>Bacteria</taxon>
        <taxon>Pseudomonadati</taxon>
        <taxon>Pseudomonadota</taxon>
        <taxon>Gammaproteobacteria</taxon>
        <taxon>Cellvibrionales</taxon>
        <taxon>Cellvibrionaceae</taxon>
        <taxon>Marinibactrum</taxon>
    </lineage>
</organism>
<dbReference type="Gene3D" id="3.30.9.10">
    <property type="entry name" value="D-Amino Acid Oxidase, subunit A, domain 2"/>
    <property type="match status" value="1"/>
</dbReference>
<reference evidence="3 4" key="1">
    <citation type="journal article" date="2014" name="Int. J. Syst. Evol. Microbiol.">
        <title>Complete genome sequence of Corynebacterium casei LMG S-19264T (=DSM 44701T), isolated from a smear-ripened cheese.</title>
        <authorList>
            <consortium name="US DOE Joint Genome Institute (JGI-PGF)"/>
            <person name="Walter F."/>
            <person name="Albersmeier A."/>
            <person name="Kalinowski J."/>
            <person name="Ruckert C."/>
        </authorList>
    </citation>
    <scope>NUCLEOTIDE SEQUENCE [LARGE SCALE GENOMIC DNA]</scope>
    <source>
        <strain evidence="3 4">NBRC 110095</strain>
    </source>
</reference>
<feature type="domain" description="FAD dependent oxidoreductase" evidence="2">
    <location>
        <begin position="36"/>
        <end position="394"/>
    </location>
</feature>
<proteinExistence type="predicted"/>
<gene>
    <name evidence="3" type="primary">puuB</name>
    <name evidence="3" type="ORF">GCM10007877_24850</name>
</gene>
<dbReference type="GO" id="GO:0016491">
    <property type="term" value="F:oxidoreductase activity"/>
    <property type="evidence" value="ECO:0007669"/>
    <property type="project" value="UniProtKB-KW"/>
</dbReference>